<sequence>LFYLTMNCYRSETMDKMLEIIFDVVDKCGHEASPAKTTRLPFSA</sequence>
<feature type="non-terminal residue" evidence="1">
    <location>
        <position position="1"/>
    </location>
</feature>
<dbReference type="Pfam" id="PF05788">
    <property type="entry name" value="Orbi_VP1"/>
    <property type="match status" value="1"/>
</dbReference>
<dbReference type="GO" id="GO:0006351">
    <property type="term" value="P:DNA-templated transcription"/>
    <property type="evidence" value="ECO:0007669"/>
    <property type="project" value="InterPro"/>
</dbReference>
<accession>F8S0J0</accession>
<dbReference type="InterPro" id="IPR008723">
    <property type="entry name" value="RNA_pol_orbivir"/>
</dbReference>
<protein>
    <submittedName>
        <fullName evidence="1">VP1 protein</fullName>
    </submittedName>
</protein>
<organism evidence="1">
    <name type="scientific">Corriparta virus</name>
    <dbReference type="NCBI Taxonomy" id="40053"/>
    <lineage>
        <taxon>Viruses</taxon>
        <taxon>Riboviria</taxon>
        <taxon>Orthornavirae</taxon>
        <taxon>Duplornaviricota</taxon>
        <taxon>Resentoviricetes</taxon>
        <taxon>Reovirales</taxon>
        <taxon>Sedoreoviridae</taxon>
        <taxon>Orbivirus</taxon>
        <taxon>Orbivirus alphamitchellense</taxon>
    </lineage>
</organism>
<reference evidence="1" key="1">
    <citation type="journal article" date="2011" name="J. Clin. Microbiol.">
        <title>Rapid molecular strategy for orbivirus detection and characterization.</title>
        <authorList>
            <person name="Palacios G."/>
            <person name="Cowled C."/>
            <person name="Bussetti A.V."/>
            <person name="Savji N."/>
            <person name="Weir R."/>
            <person name="Wick I."/>
            <person name="Travassos da Rosa A."/>
            <person name="Calisher C.H."/>
            <person name="Tesh R.B."/>
            <person name="Boyle D."/>
            <person name="Lipkin W.I."/>
        </authorList>
    </citation>
    <scope>NUCLEOTIDE SEQUENCE</scope>
    <source>
        <strain evidence="1">DPP3309</strain>
    </source>
</reference>
<feature type="non-terminal residue" evidence="1">
    <location>
        <position position="44"/>
    </location>
</feature>
<dbReference type="GO" id="GO:0003723">
    <property type="term" value="F:RNA binding"/>
    <property type="evidence" value="ECO:0007669"/>
    <property type="project" value="InterPro"/>
</dbReference>
<proteinExistence type="predicted"/>
<evidence type="ECO:0000313" key="1">
    <source>
        <dbReference type="EMBL" id="ADP88636.1"/>
    </source>
</evidence>
<dbReference type="EMBL" id="HQ397618">
    <property type="protein sequence ID" value="ADP88636.1"/>
    <property type="molecule type" value="Genomic_RNA"/>
</dbReference>
<dbReference type="GO" id="GO:0003968">
    <property type="term" value="F:RNA-directed RNA polymerase activity"/>
    <property type="evidence" value="ECO:0007669"/>
    <property type="project" value="InterPro"/>
</dbReference>
<name>F8S0J0_9REOV</name>